<dbReference type="InterPro" id="IPR051425">
    <property type="entry name" value="Formin_Homology"/>
</dbReference>
<dbReference type="InterPro" id="IPR036770">
    <property type="entry name" value="Ankyrin_rpt-contain_sf"/>
</dbReference>
<accession>A0A8J4GUM2</accession>
<dbReference type="EMBL" id="BNCQ01000055">
    <property type="protein sequence ID" value="GIM14224.1"/>
    <property type="molecule type" value="Genomic_DNA"/>
</dbReference>
<evidence type="ECO:0000256" key="1">
    <source>
        <dbReference type="SAM" id="MobiDB-lite"/>
    </source>
</evidence>
<comment type="caution">
    <text evidence="2">The sequence shown here is derived from an EMBL/GenBank/DDBJ whole genome shotgun (WGS) entry which is preliminary data.</text>
</comment>
<dbReference type="Gene3D" id="1.25.40.20">
    <property type="entry name" value="Ankyrin repeat-containing domain"/>
    <property type="match status" value="1"/>
</dbReference>
<proteinExistence type="predicted"/>
<feature type="region of interest" description="Disordered" evidence="1">
    <location>
        <begin position="834"/>
        <end position="931"/>
    </location>
</feature>
<feature type="compositionally biased region" description="Low complexity" evidence="1">
    <location>
        <begin position="110"/>
        <end position="122"/>
    </location>
</feature>
<name>A0A8J4GUM2_9CHLO</name>
<feature type="compositionally biased region" description="Low complexity" evidence="1">
    <location>
        <begin position="834"/>
        <end position="843"/>
    </location>
</feature>
<sequence length="1246" mass="126913">MGGVKAAKVGFKASSKPSVIDGNGVPSSSPRVVSEELMALLRRGNASAVKRYLKSGADVNQVLHVPQLDKPWGYAAPSAAAAAAVTAAPATPAGTASENKEPGLDGRKGATGPAAGAEAAAPAPAPPLSGHWPLILLACAISSAGVVEVLLKAGADPNARNVYGLTALVAAVYNDGLTATEKLALVKLLQRHGFSLFGASCEALGERATAVTALLHQLAMGEPEARDAAVPLVDWLLQHEPLPQPPDSPLFQHLCFSLALEPAALLTWLPLLQRRTTYVPGSPAYAELVVGVVAAAHQLRDARAAAAAQAMAAAPPAIAAPALPSPSTATPSTVGGRFHGSVADGELGSLGYEACSAQQRQQQSCGKPGLELSLHGPQVPAKKKREAACSGGGSGSVSGGHVSDLGNGSAAAAVVNGGGTKASGSSSGAALRPAAAPTHRTEGGLLAARERERSRRGARARVAARAAAAASVAAAAANAAVGDDDDENPAGLLLRGSGGEEALVLRAFLECGLNPNMPMCADGLLPMQRFLEKPELLGVLLEGGMDPRVRAGVPPLDLTFLHSYALIGRFQSSSEVAVQACAVLLSRDPGLLWLRCAGLTAFQLALAHANLGMVEYLAPLMGSEQQEAAVALRQRMLGGPAKCCSISIDGLDNDGMIGKSSSATNGEISEQDDNIAARVWDPTSPAAAAAAVAAAAAASPVLVAGQDSEVVSSYRLLYLALQRPELWGNDMSGLMRQVPLMDIRQILTLLDVLNSSNLFNVVAFLEHCRTFAQRVILQVLQLGAEGHELMQAAAAAAAAAPEAAAAAAPTQPLHLSSDNAELAAAVADGPAVADAPTAAEPAGRTCAPVTLPASPSGPPTRPPISPSSPSPPCSTRSSSAAITDAPDASITVTITSSSSSSGSSGSSGSCSSSEEQGSGGSTTSSGCCSPARAASPPPPLATAAAAVPAAAEAVLSSPLECGCVPPELAYLEDVVVEQTELLQSLYALMAVCSLCSHLLCPDFGLAMCSREFRTRMTGIPDATIDRLAERHGGAAATNAAAGSTGTPAPAAPASSAAAATAAALLSAYPRSGQLSLDQLYAQLLGSMSPAGADQKELVESRKEFLKQVLAMDSMWRAMQQRQQQEARREGRSAAEQTIKADGTPDTTTAETAAGVPEAPLPPRRELRNPALVAEARQAVLSHPVLWTVVREVAALPSAPGPRPGLRVLWDDDNTPIYVLMSLAARRAVDTAYGMHPQPQPAQQLQQ</sequence>
<feature type="region of interest" description="Disordered" evidence="1">
    <location>
        <begin position="1117"/>
        <end position="1164"/>
    </location>
</feature>
<feature type="region of interest" description="Disordered" evidence="1">
    <location>
        <begin position="92"/>
        <end position="123"/>
    </location>
</feature>
<dbReference type="PANTHER" id="PTHR45725">
    <property type="entry name" value="FORMIN HOMOLOGY 2 FAMILY MEMBER"/>
    <property type="match status" value="1"/>
</dbReference>
<dbReference type="InterPro" id="IPR002110">
    <property type="entry name" value="Ankyrin_rpt"/>
</dbReference>
<reference evidence="2" key="1">
    <citation type="journal article" date="2021" name="Proc. Natl. Acad. Sci. U.S.A.">
        <title>Three genomes in the algal genus Volvox reveal the fate of a haploid sex-determining region after a transition to homothallism.</title>
        <authorList>
            <person name="Yamamoto K."/>
            <person name="Hamaji T."/>
            <person name="Kawai-Toyooka H."/>
            <person name="Matsuzaki R."/>
            <person name="Takahashi F."/>
            <person name="Nishimura Y."/>
            <person name="Kawachi M."/>
            <person name="Noguchi H."/>
            <person name="Minakuchi Y."/>
            <person name="Umen J.G."/>
            <person name="Toyoda A."/>
            <person name="Nozaki H."/>
        </authorList>
    </citation>
    <scope>NUCLEOTIDE SEQUENCE</scope>
    <source>
        <strain evidence="2">NIES-3785</strain>
    </source>
</reference>
<dbReference type="SMART" id="SM00248">
    <property type="entry name" value="ANK"/>
    <property type="match status" value="3"/>
</dbReference>
<dbReference type="PANTHER" id="PTHR45725:SF18">
    <property type="entry name" value="ORC1-LIKE AAA ATPASE DOMAIN-CONTAINING PROTEIN"/>
    <property type="match status" value="1"/>
</dbReference>
<evidence type="ECO:0000313" key="3">
    <source>
        <dbReference type="Proteomes" id="UP000722791"/>
    </source>
</evidence>
<protein>
    <submittedName>
        <fullName evidence="2">Uncharacterized protein</fullName>
    </submittedName>
</protein>
<feature type="compositionally biased region" description="Pro residues" evidence="1">
    <location>
        <begin position="855"/>
        <end position="872"/>
    </location>
</feature>
<feature type="region of interest" description="Disordered" evidence="1">
    <location>
        <begin position="421"/>
        <end position="442"/>
    </location>
</feature>
<organism evidence="2 3">
    <name type="scientific">Volvox reticuliferus</name>
    <dbReference type="NCBI Taxonomy" id="1737510"/>
    <lineage>
        <taxon>Eukaryota</taxon>
        <taxon>Viridiplantae</taxon>
        <taxon>Chlorophyta</taxon>
        <taxon>core chlorophytes</taxon>
        <taxon>Chlorophyceae</taxon>
        <taxon>CS clade</taxon>
        <taxon>Chlamydomonadales</taxon>
        <taxon>Volvocaceae</taxon>
        <taxon>Volvox</taxon>
    </lineage>
</organism>
<dbReference type="SUPFAM" id="SSF48403">
    <property type="entry name" value="Ankyrin repeat"/>
    <property type="match status" value="1"/>
</dbReference>
<dbReference type="AlphaFoldDB" id="A0A8J4GUM2"/>
<feature type="compositionally biased region" description="Basic and acidic residues" evidence="1">
    <location>
        <begin position="98"/>
        <end position="108"/>
    </location>
</feature>
<feature type="compositionally biased region" description="Low complexity" evidence="1">
    <location>
        <begin position="895"/>
        <end position="931"/>
    </location>
</feature>
<gene>
    <name evidence="2" type="ORF">Vretimale_17252</name>
</gene>
<dbReference type="Pfam" id="PF00023">
    <property type="entry name" value="Ank"/>
    <property type="match status" value="1"/>
</dbReference>
<evidence type="ECO:0000313" key="2">
    <source>
        <dbReference type="EMBL" id="GIM14224.1"/>
    </source>
</evidence>
<dbReference type="Proteomes" id="UP000722791">
    <property type="component" value="Unassembled WGS sequence"/>
</dbReference>
<feature type="compositionally biased region" description="Low complexity" evidence="1">
    <location>
        <begin position="422"/>
        <end position="436"/>
    </location>
</feature>